<comment type="subcellular location">
    <subcellularLocation>
        <location evidence="1">Membrane</location>
        <topology evidence="1">Multi-pass membrane protein</topology>
    </subcellularLocation>
</comment>
<feature type="transmembrane region" description="Helical" evidence="6">
    <location>
        <begin position="254"/>
        <end position="276"/>
    </location>
</feature>
<comment type="similarity">
    <text evidence="5">Belongs to the membrane-bound acyltransferase family. HHAT subfamily.</text>
</comment>
<dbReference type="InterPro" id="IPR051085">
    <property type="entry name" value="MB_O-acyltransferase"/>
</dbReference>
<keyword evidence="4 6" id="KW-0472">Membrane</keyword>
<evidence type="ECO:0000256" key="2">
    <source>
        <dbReference type="ARBA" id="ARBA00022692"/>
    </source>
</evidence>
<feature type="transmembrane region" description="Helical" evidence="6">
    <location>
        <begin position="153"/>
        <end position="170"/>
    </location>
</feature>
<evidence type="ECO:0000256" key="3">
    <source>
        <dbReference type="ARBA" id="ARBA00022989"/>
    </source>
</evidence>
<keyword evidence="8" id="KW-1185">Reference proteome</keyword>
<evidence type="ECO:0000256" key="6">
    <source>
        <dbReference type="SAM" id="Phobius"/>
    </source>
</evidence>
<reference evidence="8" key="1">
    <citation type="submission" date="2013-10" db="EMBL/GenBank/DDBJ databases">
        <title>Genome sequencing of Onchocerca volvulus.</title>
        <authorList>
            <person name="Cotton J."/>
            <person name="Tsai J."/>
            <person name="Stanley E."/>
            <person name="Tracey A."/>
            <person name="Holroyd N."/>
            <person name="Lustigman S."/>
            <person name="Berriman M."/>
        </authorList>
    </citation>
    <scope>NUCLEOTIDE SEQUENCE</scope>
</reference>
<sequence length="520" mass="62420">MTTTKTTKTNRRILFEYPALPKIELNFCYLIFISTMIYAWCQVLIASNKYEFQYWHPIRINRLPLIGERYLDESNWEWNSWSPIGLMLIPFFAIHSIIFNIGGYFISDHILQYITVIYSIIFSSFIFTRWLVFLSIVQGTVTFLAAYYIRRQIVIWISTMPVLYLILRYAHYLSSNPLLVASFLCYTLLSYISYNLEAQNERTRPEDNTLLKRYVRMLFYTFYPPYMTALVVIYPDFERQIRERRKKVRNWRQLIFFAVRIGFWWFFIHFMLHFMYFEWILYDSDYARAMPKNELVSLGMALGIFFHLRYVVIFGVPRFFALIDNMEPVDGPICLNRLTLYSKLWRHFDRGLYNFFKTYIYIPICMPTFSIQRKIFGILVSYSFVLLWHGIQYANLIWITLNILALFMEYGAKGFYAIKGIQEWREKHISDTAFRRILACLHVIPFVTGLYSNFYFLGGYVVGSIFYTRIFCEETLELRFPTILLLILAYFYAQVCIELERRQNLSEIKTDSKNISKKVN</sequence>
<dbReference type="InterPro" id="IPR004299">
    <property type="entry name" value="MBOAT_fam"/>
</dbReference>
<proteinExistence type="inferred from homology"/>
<reference evidence="7" key="2">
    <citation type="submission" date="2022-06" db="UniProtKB">
        <authorList>
            <consortium name="EnsemblMetazoa"/>
        </authorList>
    </citation>
    <scope>IDENTIFICATION</scope>
</reference>
<keyword evidence="3 6" id="KW-1133">Transmembrane helix</keyword>
<feature type="transmembrane region" description="Helical" evidence="6">
    <location>
        <begin position="437"/>
        <end position="458"/>
    </location>
</feature>
<dbReference type="Pfam" id="PF03062">
    <property type="entry name" value="MBOAT"/>
    <property type="match status" value="1"/>
</dbReference>
<feature type="transmembrane region" description="Helical" evidence="6">
    <location>
        <begin position="478"/>
        <end position="497"/>
    </location>
</feature>
<dbReference type="GO" id="GO:0016020">
    <property type="term" value="C:membrane"/>
    <property type="evidence" value="ECO:0007669"/>
    <property type="project" value="UniProtKB-SubCell"/>
</dbReference>
<dbReference type="EnsemblMetazoa" id="OVOC10063.1">
    <property type="protein sequence ID" value="OVOC10063.1"/>
    <property type="gene ID" value="WBGene00246872"/>
</dbReference>
<evidence type="ECO:0000313" key="7">
    <source>
        <dbReference type="EnsemblMetazoa" id="OVOC10063.1"/>
    </source>
</evidence>
<feature type="transmembrane region" description="Helical" evidence="6">
    <location>
        <begin position="375"/>
        <end position="391"/>
    </location>
</feature>
<feature type="transmembrane region" description="Helical" evidence="6">
    <location>
        <begin position="27"/>
        <end position="45"/>
    </location>
</feature>
<accession>A0A8R1XKA3</accession>
<dbReference type="GO" id="GO:0016409">
    <property type="term" value="F:palmitoyltransferase activity"/>
    <property type="evidence" value="ECO:0007669"/>
    <property type="project" value="TreeGrafter"/>
</dbReference>
<keyword evidence="2 6" id="KW-0812">Transmembrane</keyword>
<protein>
    <recommendedName>
        <fullName evidence="9">Protein-cysteine N-palmitoyltransferase Rasp</fullName>
    </recommendedName>
</protein>
<dbReference type="AlphaFoldDB" id="A0A8R1XKA3"/>
<feature type="transmembrane region" description="Helical" evidence="6">
    <location>
        <begin position="113"/>
        <end position="133"/>
    </location>
</feature>
<feature type="transmembrane region" description="Helical" evidence="6">
    <location>
        <begin position="397"/>
        <end position="416"/>
    </location>
</feature>
<dbReference type="Proteomes" id="UP000024404">
    <property type="component" value="Unassembled WGS sequence"/>
</dbReference>
<organism evidence="7 8">
    <name type="scientific">Onchocerca volvulus</name>
    <dbReference type="NCBI Taxonomy" id="6282"/>
    <lineage>
        <taxon>Eukaryota</taxon>
        <taxon>Metazoa</taxon>
        <taxon>Ecdysozoa</taxon>
        <taxon>Nematoda</taxon>
        <taxon>Chromadorea</taxon>
        <taxon>Rhabditida</taxon>
        <taxon>Spirurina</taxon>
        <taxon>Spiruromorpha</taxon>
        <taxon>Filarioidea</taxon>
        <taxon>Onchocercidae</taxon>
        <taxon>Onchocerca</taxon>
    </lineage>
</organism>
<feature type="transmembrane region" description="Helical" evidence="6">
    <location>
        <begin position="177"/>
        <end position="194"/>
    </location>
</feature>
<evidence type="ECO:0000256" key="1">
    <source>
        <dbReference type="ARBA" id="ARBA00004141"/>
    </source>
</evidence>
<feature type="transmembrane region" description="Helical" evidence="6">
    <location>
        <begin position="214"/>
        <end position="234"/>
    </location>
</feature>
<dbReference type="GO" id="GO:0005783">
    <property type="term" value="C:endoplasmic reticulum"/>
    <property type="evidence" value="ECO:0007669"/>
    <property type="project" value="TreeGrafter"/>
</dbReference>
<name>A0A8R1XKA3_ONCVO</name>
<evidence type="ECO:0000256" key="4">
    <source>
        <dbReference type="ARBA" id="ARBA00023136"/>
    </source>
</evidence>
<dbReference type="OMA" id="IHYMSRD"/>
<evidence type="ECO:0008006" key="9">
    <source>
        <dbReference type="Google" id="ProtNLM"/>
    </source>
</evidence>
<feature type="transmembrane region" description="Helical" evidence="6">
    <location>
        <begin position="296"/>
        <end position="316"/>
    </location>
</feature>
<feature type="transmembrane region" description="Helical" evidence="6">
    <location>
        <begin position="84"/>
        <end position="106"/>
    </location>
</feature>
<evidence type="ECO:0000313" key="8">
    <source>
        <dbReference type="Proteomes" id="UP000024404"/>
    </source>
</evidence>
<dbReference type="PANTHER" id="PTHR13285:SF22">
    <property type="entry name" value="PROTEIN-CYSTEINE N-PALMITOYLTRANSFERASE HHAT"/>
    <property type="match status" value="1"/>
</dbReference>
<dbReference type="EMBL" id="CMVM020000314">
    <property type="status" value="NOT_ANNOTATED_CDS"/>
    <property type="molecule type" value="Genomic_DNA"/>
</dbReference>
<evidence type="ECO:0000256" key="5">
    <source>
        <dbReference type="ARBA" id="ARBA00038268"/>
    </source>
</evidence>
<dbReference type="PANTHER" id="PTHR13285">
    <property type="entry name" value="ACYLTRANSFERASE"/>
    <property type="match status" value="1"/>
</dbReference>